<feature type="active site" evidence="13">
    <location>
        <position position="71"/>
    </location>
</feature>
<evidence type="ECO:0000256" key="4">
    <source>
        <dbReference type="ARBA" id="ARBA00022723"/>
    </source>
</evidence>
<dbReference type="PANTHER" id="PTHR30194:SF3">
    <property type="entry name" value="CROSSOVER JUNCTION ENDODEOXYRIBONUCLEASE RUVC"/>
    <property type="match status" value="1"/>
</dbReference>
<dbReference type="GO" id="GO:0000287">
    <property type="term" value="F:magnesium ion binding"/>
    <property type="evidence" value="ECO:0007669"/>
    <property type="project" value="UniProtKB-UniRule"/>
</dbReference>
<comment type="subunit">
    <text evidence="13">Homodimer which binds Holliday junction (HJ) DNA. The HJ becomes 2-fold symmetrical on binding to RuvC with unstacked arms; it has a different conformation from HJ DNA in complex with RuvA. In the full resolvosome a probable DNA-RuvA(4)-RuvB(12)-RuvC(2) complex forms which resolves the HJ.</text>
</comment>
<evidence type="ECO:0000256" key="12">
    <source>
        <dbReference type="ARBA" id="ARBA00029354"/>
    </source>
</evidence>
<dbReference type="Gene3D" id="3.30.420.10">
    <property type="entry name" value="Ribonuclease H-like superfamily/Ribonuclease H"/>
    <property type="match status" value="1"/>
</dbReference>
<keyword evidence="11 13" id="KW-0234">DNA repair</keyword>
<evidence type="ECO:0000256" key="7">
    <source>
        <dbReference type="ARBA" id="ARBA00022801"/>
    </source>
</evidence>
<feature type="binding site" evidence="13">
    <location>
        <position position="144"/>
    </location>
    <ligand>
        <name>Mg(2+)</name>
        <dbReference type="ChEBI" id="CHEBI:18420"/>
        <label>1</label>
    </ligand>
</feature>
<dbReference type="CDD" id="cd16962">
    <property type="entry name" value="RuvC"/>
    <property type="match status" value="1"/>
</dbReference>
<dbReference type="InterPro" id="IPR012337">
    <property type="entry name" value="RNaseH-like_sf"/>
</dbReference>
<evidence type="ECO:0000313" key="16">
    <source>
        <dbReference type="Proteomes" id="UP000000343"/>
    </source>
</evidence>
<protein>
    <recommendedName>
        <fullName evidence="13 14">Crossover junction endodeoxyribonuclease RuvC</fullName>
        <ecNumber evidence="13 14">3.1.21.10</ecNumber>
    </recommendedName>
    <alternativeName>
        <fullName evidence="13">Holliday junction nuclease RuvC</fullName>
    </alternativeName>
    <alternativeName>
        <fullName evidence="13">Holliday junction resolvase RuvC</fullName>
    </alternativeName>
</protein>
<dbReference type="NCBIfam" id="TIGR00228">
    <property type="entry name" value="ruvC"/>
    <property type="match status" value="1"/>
</dbReference>
<comment type="cofactor">
    <cofactor evidence="13">
        <name>Mg(2+)</name>
        <dbReference type="ChEBI" id="CHEBI:18420"/>
    </cofactor>
    <text evidence="13">Binds 2 Mg(2+) ion per subunit.</text>
</comment>
<feature type="active site" evidence="13">
    <location>
        <position position="144"/>
    </location>
</feature>
<keyword evidence="10 13" id="KW-0233">DNA recombination</keyword>
<dbReference type="FunFam" id="3.30.420.10:FF:000002">
    <property type="entry name" value="Crossover junction endodeoxyribonuclease RuvC"/>
    <property type="match status" value="1"/>
</dbReference>
<dbReference type="EMBL" id="CP002480">
    <property type="protein sequence ID" value="ADW69429.1"/>
    <property type="molecule type" value="Genomic_DNA"/>
</dbReference>
<keyword evidence="4 13" id="KW-0479">Metal-binding</keyword>
<comment type="subcellular location">
    <subcellularLocation>
        <location evidence="13">Cytoplasm</location>
    </subcellularLocation>
</comment>
<name>E8X4L9_GRATM</name>
<feature type="binding site" evidence="13">
    <location>
        <position position="7"/>
    </location>
    <ligand>
        <name>Mg(2+)</name>
        <dbReference type="ChEBI" id="CHEBI:18420"/>
        <label>1</label>
    </ligand>
</feature>
<evidence type="ECO:0000256" key="8">
    <source>
        <dbReference type="ARBA" id="ARBA00022842"/>
    </source>
</evidence>
<dbReference type="GO" id="GO:0008821">
    <property type="term" value="F:crossover junction DNA endonuclease activity"/>
    <property type="evidence" value="ECO:0007669"/>
    <property type="project" value="UniProtKB-UniRule"/>
</dbReference>
<evidence type="ECO:0000256" key="3">
    <source>
        <dbReference type="ARBA" id="ARBA00022722"/>
    </source>
</evidence>
<dbReference type="InterPro" id="IPR036397">
    <property type="entry name" value="RNaseH_sf"/>
</dbReference>
<dbReference type="RefSeq" id="WP_013580745.1">
    <property type="nucleotide sequence ID" value="NC_015064.1"/>
</dbReference>
<dbReference type="HOGENOM" id="CLU_091257_3_1_0"/>
<dbReference type="NCBIfam" id="NF000711">
    <property type="entry name" value="PRK00039.2-1"/>
    <property type="match status" value="1"/>
</dbReference>
<dbReference type="KEGG" id="acm:AciX9_2392"/>
<keyword evidence="5 13" id="KW-0255">Endonuclease</keyword>
<evidence type="ECO:0000256" key="14">
    <source>
        <dbReference type="NCBIfam" id="TIGR00228"/>
    </source>
</evidence>
<comment type="catalytic activity">
    <reaction evidence="12 13">
        <text>Endonucleolytic cleavage at a junction such as a reciprocal single-stranded crossover between two homologous DNA duplexes (Holliday junction).</text>
        <dbReference type="EC" id="3.1.21.10"/>
    </reaction>
</comment>
<dbReference type="InterPro" id="IPR002176">
    <property type="entry name" value="X-over_junc_endoDNase_RuvC"/>
</dbReference>
<evidence type="ECO:0000256" key="9">
    <source>
        <dbReference type="ARBA" id="ARBA00023125"/>
    </source>
</evidence>
<evidence type="ECO:0000256" key="11">
    <source>
        <dbReference type="ARBA" id="ARBA00023204"/>
    </source>
</evidence>
<keyword evidence="2 13" id="KW-0963">Cytoplasm</keyword>
<feature type="binding site" evidence="13">
    <location>
        <position position="71"/>
    </location>
    <ligand>
        <name>Mg(2+)</name>
        <dbReference type="ChEBI" id="CHEBI:18420"/>
        <label>2</label>
    </ligand>
</feature>
<accession>E8X4L9</accession>
<evidence type="ECO:0000256" key="6">
    <source>
        <dbReference type="ARBA" id="ARBA00022763"/>
    </source>
</evidence>
<evidence type="ECO:0000313" key="15">
    <source>
        <dbReference type="EMBL" id="ADW69429.1"/>
    </source>
</evidence>
<keyword evidence="6 13" id="KW-0227">DNA damage</keyword>
<dbReference type="SUPFAM" id="SSF53098">
    <property type="entry name" value="Ribonuclease H-like"/>
    <property type="match status" value="1"/>
</dbReference>
<feature type="active site" evidence="13">
    <location>
        <position position="7"/>
    </location>
</feature>
<dbReference type="EC" id="3.1.21.10" evidence="13 14"/>
<dbReference type="Pfam" id="PF02075">
    <property type="entry name" value="RuvC"/>
    <property type="match status" value="1"/>
</dbReference>
<dbReference type="PRINTS" id="PR00696">
    <property type="entry name" value="RSOLVASERUVC"/>
</dbReference>
<keyword evidence="7 13" id="KW-0378">Hydrolase</keyword>
<comment type="function">
    <text evidence="13">The RuvA-RuvB-RuvC complex processes Holliday junction (HJ) DNA during genetic recombination and DNA repair. Endonuclease that resolves HJ intermediates. Cleaves cruciform DNA by making single-stranded nicks across the HJ at symmetrical positions within the homologous arms, yielding a 5'-phosphate and a 3'-hydroxyl group; requires a central core of homology in the junction. The consensus cleavage sequence is 5'-(A/T)TT(C/G)-3'. Cleavage occurs on the 3'-side of the TT dinucleotide at the point of strand exchange. HJ branch migration catalyzed by RuvA-RuvB allows RuvC to scan DNA until it finds its consensus sequence, where it cleaves and resolves the cruciform DNA.</text>
</comment>
<dbReference type="PANTHER" id="PTHR30194">
    <property type="entry name" value="CROSSOVER JUNCTION ENDODEOXYRIBONUCLEASE RUVC"/>
    <property type="match status" value="1"/>
</dbReference>
<dbReference type="GO" id="GO:0048476">
    <property type="term" value="C:Holliday junction resolvase complex"/>
    <property type="evidence" value="ECO:0007669"/>
    <property type="project" value="UniProtKB-UniRule"/>
</dbReference>
<dbReference type="GO" id="GO:0003677">
    <property type="term" value="F:DNA binding"/>
    <property type="evidence" value="ECO:0007669"/>
    <property type="project" value="UniProtKB-KW"/>
</dbReference>
<keyword evidence="16" id="KW-1185">Reference proteome</keyword>
<dbReference type="eggNOG" id="COG0817">
    <property type="taxonomic scope" value="Bacteria"/>
</dbReference>
<keyword evidence="9 13" id="KW-0238">DNA-binding</keyword>
<keyword evidence="8 13" id="KW-0460">Magnesium</keyword>
<dbReference type="AlphaFoldDB" id="E8X4L9"/>
<gene>
    <name evidence="13" type="primary">ruvC</name>
    <name evidence="15" type="ordered locus">AciX9_2392</name>
</gene>
<evidence type="ECO:0000256" key="5">
    <source>
        <dbReference type="ARBA" id="ARBA00022759"/>
    </source>
</evidence>
<sequence length="172" mass="18198">MRVFGIDCGTEFTGYGVVEMDARARNSRLVHCAAGTIRLNKKEATPTRLVKIFGELTAQITLHEPDVVAIEEVFFSANAKSALKLGQVRGVAMLAAATCGKPVVEYAPLSIKSAVVGYGLAAKEQVQFMVMRLLALETAPDSADAADALAIAICHLHTAQTLDLQAGAGGRR</sequence>
<dbReference type="GO" id="GO:0006310">
    <property type="term" value="P:DNA recombination"/>
    <property type="evidence" value="ECO:0007669"/>
    <property type="project" value="UniProtKB-UniRule"/>
</dbReference>
<dbReference type="OrthoDB" id="9805499at2"/>
<keyword evidence="3 13" id="KW-0540">Nuclease</keyword>
<dbReference type="STRING" id="1198114.AciX9_2392"/>
<dbReference type="Proteomes" id="UP000000343">
    <property type="component" value="Chromosome"/>
</dbReference>
<evidence type="ECO:0000256" key="10">
    <source>
        <dbReference type="ARBA" id="ARBA00023172"/>
    </source>
</evidence>
<evidence type="ECO:0000256" key="13">
    <source>
        <dbReference type="HAMAP-Rule" id="MF_00034"/>
    </source>
</evidence>
<comment type="similarity">
    <text evidence="1 13">Belongs to the RuvC family.</text>
</comment>
<dbReference type="HAMAP" id="MF_00034">
    <property type="entry name" value="RuvC"/>
    <property type="match status" value="1"/>
</dbReference>
<evidence type="ECO:0000256" key="1">
    <source>
        <dbReference type="ARBA" id="ARBA00009518"/>
    </source>
</evidence>
<dbReference type="PROSITE" id="PS01321">
    <property type="entry name" value="RUVC"/>
    <property type="match status" value="1"/>
</dbReference>
<organism evidence="16">
    <name type="scientific">Granulicella tundricola (strain ATCC BAA-1859 / DSM 23138 / MP5ACTX9)</name>
    <dbReference type="NCBI Taxonomy" id="1198114"/>
    <lineage>
        <taxon>Bacteria</taxon>
        <taxon>Pseudomonadati</taxon>
        <taxon>Acidobacteriota</taxon>
        <taxon>Terriglobia</taxon>
        <taxon>Terriglobales</taxon>
        <taxon>Acidobacteriaceae</taxon>
        <taxon>Granulicella</taxon>
    </lineage>
</organism>
<dbReference type="InterPro" id="IPR020563">
    <property type="entry name" value="X-over_junc_endoDNase_Mg_BS"/>
</dbReference>
<dbReference type="PaxDb" id="1198114-AciX9_2392"/>
<dbReference type="GO" id="GO:0006281">
    <property type="term" value="P:DNA repair"/>
    <property type="evidence" value="ECO:0007669"/>
    <property type="project" value="UniProtKB-UniRule"/>
</dbReference>
<evidence type="ECO:0000256" key="2">
    <source>
        <dbReference type="ARBA" id="ARBA00022490"/>
    </source>
</evidence>
<dbReference type="GO" id="GO:0005737">
    <property type="term" value="C:cytoplasm"/>
    <property type="evidence" value="ECO:0007669"/>
    <property type="project" value="UniProtKB-SubCell"/>
</dbReference>
<reference evidence="16" key="1">
    <citation type="submission" date="2011-01" db="EMBL/GenBank/DDBJ databases">
        <title>Complete sequence of chromosome of Acidobacterium sp. MP5ACTX9.</title>
        <authorList>
            <consortium name="US DOE Joint Genome Institute"/>
            <person name="Lucas S."/>
            <person name="Copeland A."/>
            <person name="Lapidus A."/>
            <person name="Cheng J.-F."/>
            <person name="Goodwin L."/>
            <person name="Pitluck S."/>
            <person name="Teshima H."/>
            <person name="Detter J.C."/>
            <person name="Han C."/>
            <person name="Tapia R."/>
            <person name="Land M."/>
            <person name="Hauser L."/>
            <person name="Kyrpides N."/>
            <person name="Ivanova N."/>
            <person name="Ovchinnikova G."/>
            <person name="Pagani I."/>
            <person name="Rawat S.R."/>
            <person name="Mannisto M."/>
            <person name="Haggblom M.M."/>
            <person name="Woyke T."/>
        </authorList>
    </citation>
    <scope>NUCLEOTIDE SEQUENCE [LARGE SCALE GENOMIC DNA]</scope>
    <source>
        <strain evidence="16">MP5ACTX9</strain>
    </source>
</reference>
<proteinExistence type="inferred from homology"/>